<dbReference type="Gene3D" id="3.30.565.10">
    <property type="entry name" value="Histidine kinase-like ATPase, C-terminal domain"/>
    <property type="match status" value="1"/>
</dbReference>
<dbReference type="SMART" id="SM00387">
    <property type="entry name" value="HATPase_c"/>
    <property type="match status" value="1"/>
</dbReference>
<dbReference type="PANTHER" id="PTHR45453:SF2">
    <property type="entry name" value="HISTIDINE KINASE"/>
    <property type="match status" value="1"/>
</dbReference>
<dbReference type="GO" id="GO:0005886">
    <property type="term" value="C:plasma membrane"/>
    <property type="evidence" value="ECO:0007669"/>
    <property type="project" value="UniProtKB-SubCell"/>
</dbReference>
<dbReference type="PROSITE" id="PS50109">
    <property type="entry name" value="HIS_KIN"/>
    <property type="match status" value="1"/>
</dbReference>
<evidence type="ECO:0000256" key="2">
    <source>
        <dbReference type="ARBA" id="ARBA00004651"/>
    </source>
</evidence>
<keyword evidence="8" id="KW-0418">Kinase</keyword>
<keyword evidence="10" id="KW-0902">Two-component regulatory system</keyword>
<keyword evidence="11 13" id="KW-0472">Membrane</keyword>
<dbReference type="InterPro" id="IPR003594">
    <property type="entry name" value="HATPase_dom"/>
</dbReference>
<keyword evidence="4" id="KW-1003">Cell membrane</keyword>
<dbReference type="PRINTS" id="PR00344">
    <property type="entry name" value="BCTRLSENSOR"/>
</dbReference>
<dbReference type="InterPro" id="IPR005467">
    <property type="entry name" value="His_kinase_dom"/>
</dbReference>
<dbReference type="PANTHER" id="PTHR45453">
    <property type="entry name" value="PHOSPHATE REGULON SENSOR PROTEIN PHOR"/>
    <property type="match status" value="1"/>
</dbReference>
<organism evidence="15 16">
    <name type="scientific">Actinomyces glycerinitolerans</name>
    <dbReference type="NCBI Taxonomy" id="1892869"/>
    <lineage>
        <taxon>Bacteria</taxon>
        <taxon>Bacillati</taxon>
        <taxon>Actinomycetota</taxon>
        <taxon>Actinomycetes</taxon>
        <taxon>Actinomycetales</taxon>
        <taxon>Actinomycetaceae</taxon>
        <taxon>Actinomyces</taxon>
    </lineage>
</organism>
<evidence type="ECO:0000256" key="11">
    <source>
        <dbReference type="ARBA" id="ARBA00023136"/>
    </source>
</evidence>
<evidence type="ECO:0000256" key="13">
    <source>
        <dbReference type="SAM" id="Phobius"/>
    </source>
</evidence>
<evidence type="ECO:0000256" key="3">
    <source>
        <dbReference type="ARBA" id="ARBA00012438"/>
    </source>
</evidence>
<feature type="transmembrane region" description="Helical" evidence="13">
    <location>
        <begin position="9"/>
        <end position="26"/>
    </location>
</feature>
<keyword evidence="7 13" id="KW-0812">Transmembrane</keyword>
<gene>
    <name evidence="15" type="ORF">ACGLYG10_0996</name>
</gene>
<dbReference type="Proteomes" id="UP000184291">
    <property type="component" value="Unassembled WGS sequence"/>
</dbReference>
<comment type="catalytic activity">
    <reaction evidence="1">
        <text>ATP + protein L-histidine = ADP + protein N-phospho-L-histidine.</text>
        <dbReference type="EC" id="2.7.13.3"/>
    </reaction>
</comment>
<reference evidence="16" key="1">
    <citation type="submission" date="2016-09" db="EMBL/GenBank/DDBJ databases">
        <authorList>
            <person name="Strepis N."/>
        </authorList>
    </citation>
    <scope>NUCLEOTIDE SEQUENCE [LARGE SCALE GENOMIC DNA]</scope>
</reference>
<dbReference type="STRING" id="1892869.ACGLYG10_0996"/>
<dbReference type="EC" id="2.7.13.3" evidence="3"/>
<evidence type="ECO:0000256" key="5">
    <source>
        <dbReference type="ARBA" id="ARBA00022553"/>
    </source>
</evidence>
<evidence type="ECO:0000256" key="4">
    <source>
        <dbReference type="ARBA" id="ARBA00022475"/>
    </source>
</evidence>
<dbReference type="AlphaFoldDB" id="A0A1M4RYL1"/>
<evidence type="ECO:0000256" key="9">
    <source>
        <dbReference type="ARBA" id="ARBA00022989"/>
    </source>
</evidence>
<dbReference type="CDD" id="cd00082">
    <property type="entry name" value="HisKA"/>
    <property type="match status" value="1"/>
</dbReference>
<evidence type="ECO:0000256" key="7">
    <source>
        <dbReference type="ARBA" id="ARBA00022692"/>
    </source>
</evidence>
<accession>A0A1M4RYL1</accession>
<evidence type="ECO:0000256" key="12">
    <source>
        <dbReference type="ARBA" id="ARBA00039401"/>
    </source>
</evidence>
<name>A0A1M4RYL1_9ACTO</name>
<evidence type="ECO:0000256" key="1">
    <source>
        <dbReference type="ARBA" id="ARBA00000085"/>
    </source>
</evidence>
<dbReference type="InterPro" id="IPR050351">
    <property type="entry name" value="BphY/WalK/GraS-like"/>
</dbReference>
<feature type="domain" description="Histidine kinase" evidence="14">
    <location>
        <begin position="121"/>
        <end position="327"/>
    </location>
</feature>
<keyword evidence="5" id="KW-0597">Phosphoprotein</keyword>
<evidence type="ECO:0000256" key="6">
    <source>
        <dbReference type="ARBA" id="ARBA00022679"/>
    </source>
</evidence>
<dbReference type="InterPro" id="IPR036890">
    <property type="entry name" value="HATPase_C_sf"/>
</dbReference>
<dbReference type="RefSeq" id="WP_073328546.1">
    <property type="nucleotide sequence ID" value="NZ_FQTT01000009.1"/>
</dbReference>
<dbReference type="Pfam" id="PF02518">
    <property type="entry name" value="HATPase_c"/>
    <property type="match status" value="1"/>
</dbReference>
<proteinExistence type="predicted"/>
<keyword evidence="16" id="KW-1185">Reference proteome</keyword>
<sequence length="331" mass="36819">MRLFLREHLGIVMLFVLVVGGLLPLYQGVGGFNTTGGMTYFLCLSGFLLVATLTVRYFRRRRLYRWLGSPGRVLEELLGQESTDPLVNAFIQHGNASYQRYLGLLTEQQAATEQWRTHIVQWVHQMKTPLSVIRLLVQDGEGSRDPFPVLCELDRLQRQLDLVLSLARIERFENDLVTEQVHLSDLARGVMQQNQRLFLQSEVSVACTGEDIVVNTDRKWIGFVADQLIHNAVKFSEPGSSVEVRIGARPEGAQLSVIDTGCGIRPRDLPRVCDLYYTGSNGRAGSQSSGVGLYLVKQVLERLGHSLQITSAVDEGTTVTVRFGTSTAAVA</sequence>
<evidence type="ECO:0000259" key="14">
    <source>
        <dbReference type="PROSITE" id="PS50109"/>
    </source>
</evidence>
<dbReference type="InterPro" id="IPR004358">
    <property type="entry name" value="Sig_transdc_His_kin-like_C"/>
</dbReference>
<comment type="subcellular location">
    <subcellularLocation>
        <location evidence="2">Cell membrane</location>
        <topology evidence="2">Multi-pass membrane protein</topology>
    </subcellularLocation>
</comment>
<keyword evidence="6" id="KW-0808">Transferase</keyword>
<dbReference type="SUPFAM" id="SSF55874">
    <property type="entry name" value="ATPase domain of HSP90 chaperone/DNA topoisomerase II/histidine kinase"/>
    <property type="match status" value="1"/>
</dbReference>
<dbReference type="GO" id="GO:0004721">
    <property type="term" value="F:phosphoprotein phosphatase activity"/>
    <property type="evidence" value="ECO:0007669"/>
    <property type="project" value="TreeGrafter"/>
</dbReference>
<evidence type="ECO:0000313" key="15">
    <source>
        <dbReference type="EMBL" id="SHE24787.1"/>
    </source>
</evidence>
<dbReference type="InterPro" id="IPR003661">
    <property type="entry name" value="HisK_dim/P_dom"/>
</dbReference>
<evidence type="ECO:0000256" key="8">
    <source>
        <dbReference type="ARBA" id="ARBA00022777"/>
    </source>
</evidence>
<keyword evidence="9 13" id="KW-1133">Transmembrane helix</keyword>
<dbReference type="EMBL" id="FQTT01000009">
    <property type="protein sequence ID" value="SHE24787.1"/>
    <property type="molecule type" value="Genomic_DNA"/>
</dbReference>
<dbReference type="GO" id="GO:0016036">
    <property type="term" value="P:cellular response to phosphate starvation"/>
    <property type="evidence" value="ECO:0007669"/>
    <property type="project" value="TreeGrafter"/>
</dbReference>
<evidence type="ECO:0000313" key="16">
    <source>
        <dbReference type="Proteomes" id="UP000184291"/>
    </source>
</evidence>
<dbReference type="GO" id="GO:0000155">
    <property type="term" value="F:phosphorelay sensor kinase activity"/>
    <property type="evidence" value="ECO:0007669"/>
    <property type="project" value="InterPro"/>
</dbReference>
<dbReference type="OrthoDB" id="9757990at2"/>
<evidence type="ECO:0000256" key="10">
    <source>
        <dbReference type="ARBA" id="ARBA00023012"/>
    </source>
</evidence>
<feature type="transmembrane region" description="Helical" evidence="13">
    <location>
        <begin position="38"/>
        <end position="58"/>
    </location>
</feature>
<protein>
    <recommendedName>
        <fullName evidence="12">Sensor-like histidine kinase SenX3</fullName>
        <ecNumber evidence="3">2.7.13.3</ecNumber>
    </recommendedName>
</protein>